<dbReference type="KEGG" id="cva:CVAR_2127"/>
<gene>
    <name evidence="2" type="ordered locus">CVAR_2127</name>
</gene>
<dbReference type="HOGENOM" id="CLU_2022858_0_0_11"/>
<dbReference type="AlphaFoldDB" id="G0HF25"/>
<name>G0HF25_CORVD</name>
<sequence>MASLDKELAAAEAAKKRAADRVKAARKRERDRVRRDDERRRNRVWKAVAKSIKDTPDLTLGDLGLSESSTLADLLVALDELAELASSSGSSTPSSTAPAPAPAGVDQTAFGSPAPAGDGEVI</sequence>
<evidence type="ECO:0000313" key="2">
    <source>
        <dbReference type="EMBL" id="AEK37477.1"/>
    </source>
</evidence>
<reference evidence="2 3" key="1">
    <citation type="journal article" date="2011" name="BMC Genomics">
        <title>Complete genome sequence of Corynebacterium variabile DSM 44702 isolated from the surface of smear-ripened cheeses and insights into cheese ripening and flavor generation.</title>
        <authorList>
            <person name="Schroeder J."/>
            <person name="Maus I."/>
            <person name="Trost E."/>
            <person name="Tauch A."/>
        </authorList>
    </citation>
    <scope>NUCLEOTIDE SEQUENCE [LARGE SCALE GENOMIC DNA]</scope>
    <source>
        <strain evidence="3">DSM 44702 / JCM 12073 / NCIMB 30131</strain>
    </source>
</reference>
<feature type="region of interest" description="Disordered" evidence="1">
    <location>
        <begin position="15"/>
        <end position="41"/>
    </location>
</feature>
<accession>G0HF25</accession>
<feature type="compositionally biased region" description="Low complexity" evidence="1">
    <location>
        <begin position="85"/>
        <end position="105"/>
    </location>
</feature>
<evidence type="ECO:0000313" key="3">
    <source>
        <dbReference type="Proteomes" id="UP000006659"/>
    </source>
</evidence>
<dbReference type="RefSeq" id="WP_014010632.1">
    <property type="nucleotide sequence ID" value="NC_015859.1"/>
</dbReference>
<feature type="compositionally biased region" description="Basic and acidic residues" evidence="1">
    <location>
        <begin position="15"/>
        <end position="40"/>
    </location>
</feature>
<evidence type="ECO:0000256" key="1">
    <source>
        <dbReference type="SAM" id="MobiDB-lite"/>
    </source>
</evidence>
<dbReference type="Proteomes" id="UP000006659">
    <property type="component" value="Chromosome"/>
</dbReference>
<dbReference type="STRING" id="858619.CVAR_2127"/>
<organism evidence="2 3">
    <name type="scientific">Corynebacterium variabile (strain DSM 44702 / CIP 107183 / JCM 12073 / NCIMB 30131)</name>
    <name type="common">Corynebacterium mooreparkense</name>
    <dbReference type="NCBI Taxonomy" id="858619"/>
    <lineage>
        <taxon>Bacteria</taxon>
        <taxon>Bacillati</taxon>
        <taxon>Actinomycetota</taxon>
        <taxon>Actinomycetes</taxon>
        <taxon>Mycobacteriales</taxon>
        <taxon>Corynebacteriaceae</taxon>
        <taxon>Corynebacterium</taxon>
    </lineage>
</organism>
<protein>
    <submittedName>
        <fullName evidence="2">Uncharacterized protein</fullName>
    </submittedName>
</protein>
<proteinExistence type="predicted"/>
<dbReference type="EMBL" id="CP002917">
    <property type="protein sequence ID" value="AEK37477.1"/>
    <property type="molecule type" value="Genomic_DNA"/>
</dbReference>
<feature type="region of interest" description="Disordered" evidence="1">
    <location>
        <begin position="85"/>
        <end position="122"/>
    </location>
</feature>